<evidence type="ECO:0000313" key="3">
    <source>
        <dbReference type="Proteomes" id="UP000770889"/>
    </source>
</evidence>
<organism evidence="2 3">
    <name type="scientific">Candidatus Thiodiazotropha taylori</name>
    <dbReference type="NCBI Taxonomy" id="2792791"/>
    <lineage>
        <taxon>Bacteria</taxon>
        <taxon>Pseudomonadati</taxon>
        <taxon>Pseudomonadota</taxon>
        <taxon>Gammaproteobacteria</taxon>
        <taxon>Chromatiales</taxon>
        <taxon>Sedimenticolaceae</taxon>
        <taxon>Candidatus Thiodiazotropha</taxon>
    </lineage>
</organism>
<dbReference type="Proteomes" id="UP000770889">
    <property type="component" value="Unassembled WGS sequence"/>
</dbReference>
<reference evidence="2 3" key="1">
    <citation type="submission" date="2021-05" db="EMBL/GenBank/DDBJ databases">
        <title>Genetic and Functional Diversity in Clade A Lucinid endosymbionts from the Bahamas.</title>
        <authorList>
            <person name="Giani N.M."/>
            <person name="Engel A.S."/>
            <person name="Campbell B.J."/>
        </authorList>
    </citation>
    <scope>NUCLEOTIDE SEQUENCE [LARGE SCALE GENOMIC DNA]</scope>
    <source>
        <strain evidence="2">LUC16012Gg_MoonRockCtena</strain>
    </source>
</reference>
<accession>A0A944MCX4</accession>
<dbReference type="InterPro" id="IPR046132">
    <property type="entry name" value="DUF6129"/>
</dbReference>
<sequence>MITRAQLQDVDEFLSQHPVDESSVMALRRQFPDIHFTYCLDDDVVAVDPLHEAEDFNLYLIDSRNHCLGFTRDLDVATGIVVAEIEAA</sequence>
<comment type="caution">
    <text evidence="2">The sequence shown here is derived from an EMBL/GenBank/DDBJ whole genome shotgun (WGS) entry which is preliminary data.</text>
</comment>
<gene>
    <name evidence="2" type="ORF">KME65_15545</name>
</gene>
<protein>
    <recommendedName>
        <fullName evidence="1">DUF6129 domain-containing protein</fullName>
    </recommendedName>
</protein>
<feature type="domain" description="DUF6129" evidence="1">
    <location>
        <begin position="26"/>
        <end position="73"/>
    </location>
</feature>
<dbReference type="AlphaFoldDB" id="A0A944MCX4"/>
<evidence type="ECO:0000313" key="2">
    <source>
        <dbReference type="EMBL" id="MBT2990369.1"/>
    </source>
</evidence>
<evidence type="ECO:0000259" key="1">
    <source>
        <dbReference type="Pfam" id="PF19624"/>
    </source>
</evidence>
<dbReference type="Pfam" id="PF19624">
    <property type="entry name" value="DUF6129"/>
    <property type="match status" value="1"/>
</dbReference>
<name>A0A944MCX4_9GAMM</name>
<dbReference type="EMBL" id="JAHHGM010000016">
    <property type="protein sequence ID" value="MBT2990369.1"/>
    <property type="molecule type" value="Genomic_DNA"/>
</dbReference>
<proteinExistence type="predicted"/>